<evidence type="ECO:0000313" key="1">
    <source>
        <dbReference type="EMBL" id="KAJ8373686.1"/>
    </source>
</evidence>
<keyword evidence="2" id="KW-1185">Reference proteome</keyword>
<accession>A0A9Q1G285</accession>
<dbReference type="Proteomes" id="UP001152622">
    <property type="component" value="Chromosome 2"/>
</dbReference>
<dbReference type="AlphaFoldDB" id="A0A9Q1G285"/>
<sequence length="185" mass="21218">MLPRLPDVKSAVFTKRIVAYHETFATVGNKATKKRNISVVWHEGVAGRSTKEVTSAYMAALQKERDVEHVVYWVDNCSAQNKNWQCSPWGEQGKEDAQTGMKVVQLRRGSRSMYVKRAHGEEDFIECDFLQKKFSLQIPTTLRPADKGIEEAKKKDINIKTLCLLMPLTRRQFWSSLPVTLCQEE</sequence>
<organism evidence="1 2">
    <name type="scientific">Synaphobranchus kaupii</name>
    <name type="common">Kaup's arrowtooth eel</name>
    <dbReference type="NCBI Taxonomy" id="118154"/>
    <lineage>
        <taxon>Eukaryota</taxon>
        <taxon>Metazoa</taxon>
        <taxon>Chordata</taxon>
        <taxon>Craniata</taxon>
        <taxon>Vertebrata</taxon>
        <taxon>Euteleostomi</taxon>
        <taxon>Actinopterygii</taxon>
        <taxon>Neopterygii</taxon>
        <taxon>Teleostei</taxon>
        <taxon>Anguilliformes</taxon>
        <taxon>Synaphobranchidae</taxon>
        <taxon>Synaphobranchus</taxon>
    </lineage>
</organism>
<comment type="caution">
    <text evidence="1">The sequence shown here is derived from an EMBL/GenBank/DDBJ whole genome shotgun (WGS) entry which is preliminary data.</text>
</comment>
<gene>
    <name evidence="1" type="ORF">SKAU_G00042660</name>
</gene>
<name>A0A9Q1G285_SYNKA</name>
<reference evidence="1" key="1">
    <citation type="journal article" date="2023" name="Science">
        <title>Genome structures resolve the early diversification of teleost fishes.</title>
        <authorList>
            <person name="Parey E."/>
            <person name="Louis A."/>
            <person name="Montfort J."/>
            <person name="Bouchez O."/>
            <person name="Roques C."/>
            <person name="Iampietro C."/>
            <person name="Lluch J."/>
            <person name="Castinel A."/>
            <person name="Donnadieu C."/>
            <person name="Desvignes T."/>
            <person name="Floi Bucao C."/>
            <person name="Jouanno E."/>
            <person name="Wen M."/>
            <person name="Mejri S."/>
            <person name="Dirks R."/>
            <person name="Jansen H."/>
            <person name="Henkel C."/>
            <person name="Chen W.J."/>
            <person name="Zahm M."/>
            <person name="Cabau C."/>
            <person name="Klopp C."/>
            <person name="Thompson A.W."/>
            <person name="Robinson-Rechavi M."/>
            <person name="Braasch I."/>
            <person name="Lecointre G."/>
            <person name="Bobe J."/>
            <person name="Postlethwait J.H."/>
            <person name="Berthelot C."/>
            <person name="Roest Crollius H."/>
            <person name="Guiguen Y."/>
        </authorList>
    </citation>
    <scope>NUCLEOTIDE SEQUENCE</scope>
    <source>
        <strain evidence="1">WJC10195</strain>
    </source>
</reference>
<proteinExistence type="predicted"/>
<evidence type="ECO:0000313" key="2">
    <source>
        <dbReference type="Proteomes" id="UP001152622"/>
    </source>
</evidence>
<protein>
    <submittedName>
        <fullName evidence="1">Uncharacterized protein</fullName>
    </submittedName>
</protein>
<dbReference type="OrthoDB" id="6781302at2759"/>
<dbReference type="EMBL" id="JAINUF010000002">
    <property type="protein sequence ID" value="KAJ8373686.1"/>
    <property type="molecule type" value="Genomic_DNA"/>
</dbReference>